<dbReference type="Pfam" id="PF01588">
    <property type="entry name" value="tRNA_bind"/>
    <property type="match status" value="1"/>
</dbReference>
<dbReference type="PANTHER" id="PTHR11586:SF33">
    <property type="entry name" value="AMINOACYL TRNA SYNTHASE COMPLEX-INTERACTING MULTIFUNCTIONAL PROTEIN 1"/>
    <property type="match status" value="1"/>
</dbReference>
<feature type="compositionally biased region" description="Basic and acidic residues" evidence="4">
    <location>
        <begin position="133"/>
        <end position="142"/>
    </location>
</feature>
<dbReference type="GO" id="GO:0017102">
    <property type="term" value="C:methionyl glutamyl tRNA synthetase complex"/>
    <property type="evidence" value="ECO:0007669"/>
    <property type="project" value="TreeGrafter"/>
</dbReference>
<evidence type="ECO:0000259" key="5">
    <source>
        <dbReference type="PROSITE" id="PS50405"/>
    </source>
</evidence>
<feature type="region of interest" description="Disordered" evidence="4">
    <location>
        <begin position="126"/>
        <end position="211"/>
    </location>
</feature>
<protein>
    <recommendedName>
        <fullName evidence="9">tRNA-binding domain-containing protein</fullName>
    </recommendedName>
</protein>
<keyword evidence="8" id="KW-1185">Reference proteome</keyword>
<dbReference type="InterPro" id="IPR010987">
    <property type="entry name" value="Glutathione-S-Trfase_C-like"/>
</dbReference>
<evidence type="ECO:0000259" key="6">
    <source>
        <dbReference type="PROSITE" id="PS50886"/>
    </source>
</evidence>
<gene>
    <name evidence="7" type="ORF">EWM64_g6565</name>
</gene>
<dbReference type="AlphaFoldDB" id="A0A4Y9ZTS4"/>
<dbReference type="PANTHER" id="PTHR11586">
    <property type="entry name" value="TRNA-AMINOACYLATION COFACTOR ARC1 FAMILY MEMBER"/>
    <property type="match status" value="1"/>
</dbReference>
<dbReference type="InterPro" id="IPR051270">
    <property type="entry name" value="Tyrosine-tRNA_ligase_regulator"/>
</dbReference>
<dbReference type="OrthoDB" id="19141at2759"/>
<feature type="domain" description="TRNA-binding" evidence="6">
    <location>
        <begin position="215"/>
        <end position="317"/>
    </location>
</feature>
<evidence type="ECO:0000313" key="8">
    <source>
        <dbReference type="Proteomes" id="UP000298061"/>
    </source>
</evidence>
<dbReference type="InterPro" id="IPR012340">
    <property type="entry name" value="NA-bd_OB-fold"/>
</dbReference>
<keyword evidence="2 3" id="KW-0694">RNA-binding</keyword>
<keyword evidence="1 3" id="KW-0820">tRNA-binding</keyword>
<evidence type="ECO:0000256" key="2">
    <source>
        <dbReference type="ARBA" id="ARBA00022884"/>
    </source>
</evidence>
<feature type="domain" description="GST C-terminal" evidence="5">
    <location>
        <begin position="1"/>
        <end position="133"/>
    </location>
</feature>
<dbReference type="STRING" id="135208.A0A4Y9ZTS4"/>
<name>A0A4Y9ZTS4_9AGAM</name>
<dbReference type="EMBL" id="SFCI01000913">
    <property type="protein sequence ID" value="TFY77447.1"/>
    <property type="molecule type" value="Genomic_DNA"/>
</dbReference>
<evidence type="ECO:0008006" key="9">
    <source>
        <dbReference type="Google" id="ProtNLM"/>
    </source>
</evidence>
<dbReference type="GO" id="GO:0000049">
    <property type="term" value="F:tRNA binding"/>
    <property type="evidence" value="ECO:0007669"/>
    <property type="project" value="UniProtKB-UniRule"/>
</dbReference>
<reference evidence="7 8" key="1">
    <citation type="submission" date="2019-02" db="EMBL/GenBank/DDBJ databases">
        <title>Genome sequencing of the rare red list fungi Hericium alpestre (H. flagellum).</title>
        <authorList>
            <person name="Buettner E."/>
            <person name="Kellner H."/>
        </authorList>
    </citation>
    <scope>NUCLEOTIDE SEQUENCE [LARGE SCALE GENOMIC DNA]</scope>
    <source>
        <strain evidence="7 8">DSM 108284</strain>
    </source>
</reference>
<evidence type="ECO:0000313" key="7">
    <source>
        <dbReference type="EMBL" id="TFY77447.1"/>
    </source>
</evidence>
<dbReference type="SUPFAM" id="SSF47616">
    <property type="entry name" value="GST C-terminal domain-like"/>
    <property type="match status" value="1"/>
</dbReference>
<feature type="compositionally biased region" description="Basic and acidic residues" evidence="4">
    <location>
        <begin position="195"/>
        <end position="207"/>
    </location>
</feature>
<feature type="compositionally biased region" description="Basic and acidic residues" evidence="4">
    <location>
        <begin position="166"/>
        <end position="187"/>
    </location>
</feature>
<proteinExistence type="predicted"/>
<dbReference type="Gene3D" id="1.20.1050.10">
    <property type="match status" value="1"/>
</dbReference>
<dbReference type="CDD" id="cd10289">
    <property type="entry name" value="GST_C_AaRS_like"/>
    <property type="match status" value="1"/>
</dbReference>
<evidence type="ECO:0000256" key="1">
    <source>
        <dbReference type="ARBA" id="ARBA00022555"/>
    </source>
</evidence>
<dbReference type="Proteomes" id="UP000298061">
    <property type="component" value="Unassembled WGS sequence"/>
</dbReference>
<organism evidence="7 8">
    <name type="scientific">Hericium alpestre</name>
    <dbReference type="NCBI Taxonomy" id="135208"/>
    <lineage>
        <taxon>Eukaryota</taxon>
        <taxon>Fungi</taxon>
        <taxon>Dikarya</taxon>
        <taxon>Basidiomycota</taxon>
        <taxon>Agaricomycotina</taxon>
        <taxon>Agaricomycetes</taxon>
        <taxon>Russulales</taxon>
        <taxon>Hericiaceae</taxon>
        <taxon>Hericium</taxon>
    </lineage>
</organism>
<dbReference type="Gene3D" id="2.40.50.140">
    <property type="entry name" value="Nucleic acid-binding proteins"/>
    <property type="match status" value="1"/>
</dbReference>
<dbReference type="SUPFAM" id="SSF50249">
    <property type="entry name" value="Nucleic acid-binding proteins"/>
    <property type="match status" value="1"/>
</dbReference>
<dbReference type="PROSITE" id="PS50886">
    <property type="entry name" value="TRBD"/>
    <property type="match status" value="1"/>
</dbReference>
<dbReference type="PROSITE" id="PS50405">
    <property type="entry name" value="GST_CTER"/>
    <property type="match status" value="1"/>
</dbReference>
<dbReference type="InterPro" id="IPR036282">
    <property type="entry name" value="Glutathione-S-Trfase_C_sf"/>
</dbReference>
<dbReference type="CDD" id="cd02799">
    <property type="entry name" value="tRNA_bind_EMAP-II_like"/>
    <property type="match status" value="1"/>
</dbReference>
<evidence type="ECO:0000256" key="3">
    <source>
        <dbReference type="PROSITE-ProRule" id="PRU00209"/>
    </source>
</evidence>
<accession>A0A4Y9ZTS4</accession>
<comment type="caution">
    <text evidence="7">The sequence shown here is derived from an EMBL/GenBank/DDBJ whole genome shotgun (WGS) entry which is preliminary data.</text>
</comment>
<evidence type="ECO:0000256" key="4">
    <source>
        <dbReference type="SAM" id="MobiDB-lite"/>
    </source>
</evidence>
<sequence>MSTQAAIARLQSDVRALVEGAARAGPLEFGKSEKEKAQVSGWIEQVAKGDDLDAKLLPLTYVVSNYLSAADVALYGALHPIYSQLQPAQYYAYPAVTRYFDHIQSAAPVRKSADALSPAFAPVSVDLSNAPPIERKEPEKKPKATPTSTPAPAKEKKSEATPAPVEKVEKAKKGKKEENGAEADAAKSKPKKEKKGGEPKKADKAAAVEESSEPIPSMIDLRVGHIIKAEKHPDADGLYIEQIDFGEETGPRTVISGLANYIPLEQMQDRWLVGVPANMRGIKSFAMVLCATASDGKDAGLEIVNPPPNSKPGERVYFEGAEFEGMSPCLQLHIFRR</sequence>
<dbReference type="InterPro" id="IPR002547">
    <property type="entry name" value="tRNA-bd_dom"/>
</dbReference>